<dbReference type="EMBL" id="HBUE01287506">
    <property type="protein sequence ID" value="CAG6572400.1"/>
    <property type="molecule type" value="Transcribed_RNA"/>
</dbReference>
<dbReference type="EMBL" id="HBUE01181896">
    <property type="protein sequence ID" value="CAG6520836.1"/>
    <property type="molecule type" value="Transcribed_RNA"/>
</dbReference>
<sequence length="99" mass="10436">MQITKHKTAPILKPHGSVRRADRLGHPGAAGGPRGPGALPALEHGVRDPDQRRALVQDPPGREPELSEQTVQLPAPGSAAQSAADVVLLQNVRDAHIKT</sequence>
<protein>
    <submittedName>
        <fullName evidence="2">(northern house mosquito) hypothetical protein</fullName>
    </submittedName>
</protein>
<feature type="region of interest" description="Disordered" evidence="1">
    <location>
        <begin position="1"/>
        <end position="67"/>
    </location>
</feature>
<dbReference type="EMBL" id="HBUE01181891">
    <property type="protein sequence ID" value="CAG6520833.1"/>
    <property type="molecule type" value="Transcribed_RNA"/>
</dbReference>
<reference evidence="2" key="1">
    <citation type="submission" date="2021-05" db="EMBL/GenBank/DDBJ databases">
        <authorList>
            <person name="Alioto T."/>
            <person name="Alioto T."/>
            <person name="Gomez Garrido J."/>
        </authorList>
    </citation>
    <scope>NUCLEOTIDE SEQUENCE</scope>
</reference>
<evidence type="ECO:0000256" key="1">
    <source>
        <dbReference type="SAM" id="MobiDB-lite"/>
    </source>
</evidence>
<feature type="compositionally biased region" description="Basic and acidic residues" evidence="1">
    <location>
        <begin position="44"/>
        <end position="65"/>
    </location>
</feature>
<dbReference type="EMBL" id="HBUE01287511">
    <property type="protein sequence ID" value="CAG6572403.1"/>
    <property type="molecule type" value="Transcribed_RNA"/>
</dbReference>
<accession>A0A8D8G6K4</accession>
<name>A0A8D8G6K4_CULPI</name>
<organism evidence="2">
    <name type="scientific">Culex pipiens</name>
    <name type="common">House mosquito</name>
    <dbReference type="NCBI Taxonomy" id="7175"/>
    <lineage>
        <taxon>Eukaryota</taxon>
        <taxon>Metazoa</taxon>
        <taxon>Ecdysozoa</taxon>
        <taxon>Arthropoda</taxon>
        <taxon>Hexapoda</taxon>
        <taxon>Insecta</taxon>
        <taxon>Pterygota</taxon>
        <taxon>Neoptera</taxon>
        <taxon>Endopterygota</taxon>
        <taxon>Diptera</taxon>
        <taxon>Nematocera</taxon>
        <taxon>Culicoidea</taxon>
        <taxon>Culicidae</taxon>
        <taxon>Culicinae</taxon>
        <taxon>Culicini</taxon>
        <taxon>Culex</taxon>
        <taxon>Culex</taxon>
    </lineage>
</organism>
<evidence type="ECO:0000313" key="2">
    <source>
        <dbReference type="EMBL" id="CAG6496380.1"/>
    </source>
</evidence>
<dbReference type="AlphaFoldDB" id="A0A8D8G6K4"/>
<proteinExistence type="predicted"/>
<dbReference type="EMBL" id="HBUE01130838">
    <property type="protein sequence ID" value="CAG6496380.1"/>
    <property type="molecule type" value="Transcribed_RNA"/>
</dbReference>